<evidence type="ECO:0000313" key="6">
    <source>
        <dbReference type="EMBL" id="QDP78873.1"/>
    </source>
</evidence>
<keyword evidence="2 3" id="KW-0067">ATP-binding</keyword>
<dbReference type="GO" id="GO:0003677">
    <property type="term" value="F:DNA binding"/>
    <property type="evidence" value="ECO:0007669"/>
    <property type="project" value="InterPro"/>
</dbReference>
<feature type="binding site" evidence="3">
    <location>
        <begin position="187"/>
        <end position="194"/>
    </location>
    <ligand>
        <name>ATP</name>
        <dbReference type="ChEBI" id="CHEBI:30616"/>
    </ligand>
</feature>
<dbReference type="Proteomes" id="UP000317039">
    <property type="component" value="Chromosome"/>
</dbReference>
<evidence type="ECO:0000256" key="4">
    <source>
        <dbReference type="SAM" id="MobiDB-lite"/>
    </source>
</evidence>
<dbReference type="InterPro" id="IPR027417">
    <property type="entry name" value="P-loop_NTPase"/>
</dbReference>
<dbReference type="PANTHER" id="PTHR22683">
    <property type="entry name" value="SPORULATION PROTEIN RELATED"/>
    <property type="match status" value="1"/>
</dbReference>
<dbReference type="EMBL" id="CP041695">
    <property type="protein sequence ID" value="QDP78873.1"/>
    <property type="molecule type" value="Genomic_DNA"/>
</dbReference>
<dbReference type="RefSeq" id="WP_143980379.1">
    <property type="nucleotide sequence ID" value="NZ_CP041695.1"/>
</dbReference>
<proteinExistence type="predicted"/>
<organism evidence="6 7">
    <name type="scientific">Nocardia otitidiscaviarum</name>
    <dbReference type="NCBI Taxonomy" id="1823"/>
    <lineage>
        <taxon>Bacteria</taxon>
        <taxon>Bacillati</taxon>
        <taxon>Actinomycetota</taxon>
        <taxon>Actinomycetes</taxon>
        <taxon>Mycobacteriales</taxon>
        <taxon>Nocardiaceae</taxon>
        <taxon>Nocardia</taxon>
    </lineage>
</organism>
<dbReference type="Gene3D" id="3.40.50.300">
    <property type="entry name" value="P-loop containing nucleotide triphosphate hydrolases"/>
    <property type="match status" value="1"/>
</dbReference>
<dbReference type="AlphaFoldDB" id="A0A516NIZ3"/>
<dbReference type="PANTHER" id="PTHR22683:SF41">
    <property type="entry name" value="DNA TRANSLOCASE FTSK"/>
    <property type="match status" value="1"/>
</dbReference>
<accession>A0A516NIZ3</accession>
<evidence type="ECO:0000256" key="1">
    <source>
        <dbReference type="ARBA" id="ARBA00022741"/>
    </source>
</evidence>
<dbReference type="InterPro" id="IPR002543">
    <property type="entry name" value="FtsK_dom"/>
</dbReference>
<dbReference type="InterPro" id="IPR050206">
    <property type="entry name" value="FtsK/SpoIIIE/SftA"/>
</dbReference>
<feature type="region of interest" description="Disordered" evidence="4">
    <location>
        <begin position="410"/>
        <end position="444"/>
    </location>
</feature>
<reference evidence="6 7" key="1">
    <citation type="submission" date="2019-07" db="EMBL/GenBank/DDBJ databases">
        <title>Complete Genome Sequence and Methylome Analysis of Nocardia otitidis-caviarum NEB252.</title>
        <authorList>
            <person name="Fomenkov A."/>
            <person name="Anton B.P."/>
            <person name="Vincze T."/>
            <person name="Roberts R.J."/>
        </authorList>
    </citation>
    <scope>NUCLEOTIDE SEQUENCE [LARGE SCALE GENOMIC DNA]</scope>
    <source>
        <strain evidence="6 7">NEB252</strain>
    </source>
</reference>
<dbReference type="SUPFAM" id="SSF52540">
    <property type="entry name" value="P-loop containing nucleoside triphosphate hydrolases"/>
    <property type="match status" value="1"/>
</dbReference>
<keyword evidence="1 3" id="KW-0547">Nucleotide-binding</keyword>
<feature type="domain" description="FtsK" evidence="5">
    <location>
        <begin position="160"/>
        <end position="352"/>
    </location>
</feature>
<evidence type="ECO:0000313" key="7">
    <source>
        <dbReference type="Proteomes" id="UP000317039"/>
    </source>
</evidence>
<dbReference type="PROSITE" id="PS50901">
    <property type="entry name" value="FTSK"/>
    <property type="match status" value="1"/>
</dbReference>
<dbReference type="KEGG" id="nod:FOH10_09115"/>
<evidence type="ECO:0000256" key="3">
    <source>
        <dbReference type="PROSITE-ProRule" id="PRU00289"/>
    </source>
</evidence>
<feature type="compositionally biased region" description="Acidic residues" evidence="4">
    <location>
        <begin position="419"/>
        <end position="433"/>
    </location>
</feature>
<evidence type="ECO:0000259" key="5">
    <source>
        <dbReference type="PROSITE" id="PS50901"/>
    </source>
</evidence>
<name>A0A516NIZ3_9NOCA</name>
<dbReference type="CDD" id="cd01127">
    <property type="entry name" value="TrwB_TraG_TraD_VirD4"/>
    <property type="match status" value="1"/>
</dbReference>
<dbReference type="Pfam" id="PF01580">
    <property type="entry name" value="FtsK_SpoIIIE"/>
    <property type="match status" value="1"/>
</dbReference>
<gene>
    <name evidence="6" type="ORF">FOH10_09115</name>
</gene>
<dbReference type="GO" id="GO:0005524">
    <property type="term" value="F:ATP binding"/>
    <property type="evidence" value="ECO:0007669"/>
    <property type="project" value="UniProtKB-UniRule"/>
</dbReference>
<protein>
    <recommendedName>
        <fullName evidence="5">FtsK domain-containing protein</fullName>
    </recommendedName>
</protein>
<evidence type="ECO:0000256" key="2">
    <source>
        <dbReference type="ARBA" id="ARBA00022840"/>
    </source>
</evidence>
<sequence length="444" mass="47226">MSLSSVLQFAVPLAGGLGFAAWIMPGPWHRPQVRPADPAAIIDEAPVELRTAVLMVADPAQTVTMWAALGLGSENTGFPVLECWDYTEQGLSADVLALARHNVSDWNNDAIRGRLSNYLGAEQVTVTAPAPGWVRLHVRVFDTLAAPAALPWVVPNAVDLEAVPVGVREDGGPWLLRLLYAHVLVAGATGSGKGSVLWSILAGIGPAITAGLVDVWLADPKGGAEFGRGADRLFIEFAIDSATILTMLGKAVNVMDERLSRMREAGIRKLTPSTDEPLILIIIDEAASLSSYATRDDQEKFRQLTGLLLSKGRAAGITMVSALQDPSKDTMPNRQLFPVRVGLRLDEPTQNAMVHGQGAKDRGARCDEISETTPGVAYVGEDGSTAFVRVRAFYVTDDDADAIVNIYSPAPQITGPTEDYSDFDPDDLGDDIPGDGYTGTGVAA</sequence>
<dbReference type="GeneID" id="80332555"/>